<organism evidence="2 3">
    <name type="scientific">Enterococcus villorum ATCC 700913</name>
    <dbReference type="NCBI Taxonomy" id="1158604"/>
    <lineage>
        <taxon>Bacteria</taxon>
        <taxon>Bacillati</taxon>
        <taxon>Bacillota</taxon>
        <taxon>Bacilli</taxon>
        <taxon>Lactobacillales</taxon>
        <taxon>Enterococcaceae</taxon>
        <taxon>Enterococcus</taxon>
    </lineage>
</organism>
<accession>A0ABN0KE05</accession>
<dbReference type="Proteomes" id="UP000013866">
    <property type="component" value="Unassembled WGS sequence"/>
</dbReference>
<feature type="transmembrane region" description="Helical" evidence="1">
    <location>
        <begin position="33"/>
        <end position="53"/>
    </location>
</feature>
<keyword evidence="1" id="KW-0812">Transmembrane</keyword>
<evidence type="ECO:0000313" key="3">
    <source>
        <dbReference type="Proteomes" id="UP000013866"/>
    </source>
</evidence>
<evidence type="ECO:0000256" key="1">
    <source>
        <dbReference type="SAM" id="Phobius"/>
    </source>
</evidence>
<keyword evidence="3" id="KW-1185">Reference proteome</keyword>
<comment type="caution">
    <text evidence="2">The sequence shown here is derived from an EMBL/GenBank/DDBJ whole genome shotgun (WGS) entry which is preliminary data.</text>
</comment>
<sequence length="84" mass="9949">MLLIAILLFWIPYFAFFLICCRFVKKWTKHRKILVFVLLLSTFIFAIAINTIISGTTSFFINLFFNSLFAMLMTIICLYHLTKK</sequence>
<reference evidence="2 3" key="1">
    <citation type="submission" date="2013-02" db="EMBL/GenBank/DDBJ databases">
        <title>The Genome Sequence of Enterococcus villorum ATCC_700913.</title>
        <authorList>
            <consortium name="The Broad Institute Genome Sequencing Platform"/>
            <consortium name="The Broad Institute Genome Sequencing Center for Infectious Disease"/>
            <person name="Earl A.M."/>
            <person name="Gilmore M.S."/>
            <person name="Lebreton F."/>
            <person name="Walker B."/>
            <person name="Young S.K."/>
            <person name="Zeng Q."/>
            <person name="Gargeya S."/>
            <person name="Fitzgerald M."/>
            <person name="Haas B."/>
            <person name="Abouelleil A."/>
            <person name="Alvarado L."/>
            <person name="Arachchi H.M."/>
            <person name="Berlin A.M."/>
            <person name="Chapman S.B."/>
            <person name="Dewar J."/>
            <person name="Goldberg J."/>
            <person name="Griggs A."/>
            <person name="Gujja S."/>
            <person name="Hansen M."/>
            <person name="Howarth C."/>
            <person name="Imamovic A."/>
            <person name="Larimer J."/>
            <person name="McCowan C."/>
            <person name="Murphy C."/>
            <person name="Neiman D."/>
            <person name="Pearson M."/>
            <person name="Priest M."/>
            <person name="Roberts A."/>
            <person name="Saif S."/>
            <person name="Shea T."/>
            <person name="Sisk P."/>
            <person name="Sykes S."/>
            <person name="Wortman J."/>
            <person name="Nusbaum C."/>
            <person name="Birren B."/>
        </authorList>
    </citation>
    <scope>NUCLEOTIDE SEQUENCE [LARGE SCALE GENOMIC DNA]</scope>
    <source>
        <strain evidence="2 3">ATCC 700913</strain>
    </source>
</reference>
<proteinExistence type="predicted"/>
<feature type="transmembrane region" description="Helical" evidence="1">
    <location>
        <begin position="6"/>
        <end position="24"/>
    </location>
</feature>
<gene>
    <name evidence="2" type="ORF">UAO_02408</name>
</gene>
<feature type="transmembrane region" description="Helical" evidence="1">
    <location>
        <begin position="59"/>
        <end position="81"/>
    </location>
</feature>
<keyword evidence="1" id="KW-1133">Transmembrane helix</keyword>
<protein>
    <recommendedName>
        <fullName evidence="4">Glucose uptake protein</fullName>
    </recommendedName>
</protein>
<dbReference type="EMBL" id="AJAN01000032">
    <property type="protein sequence ID" value="EOH86750.1"/>
    <property type="molecule type" value="Genomic_DNA"/>
</dbReference>
<evidence type="ECO:0008006" key="4">
    <source>
        <dbReference type="Google" id="ProtNLM"/>
    </source>
</evidence>
<keyword evidence="1" id="KW-0472">Membrane</keyword>
<evidence type="ECO:0000313" key="2">
    <source>
        <dbReference type="EMBL" id="EOH86750.1"/>
    </source>
</evidence>
<name>A0ABN0KE05_9ENTE</name>